<dbReference type="AlphaFoldDB" id="A0A843VRU5"/>
<protein>
    <submittedName>
        <fullName evidence="2">Uncharacterized protein</fullName>
    </submittedName>
</protein>
<evidence type="ECO:0000256" key="1">
    <source>
        <dbReference type="SAM" id="MobiDB-lite"/>
    </source>
</evidence>
<dbReference type="Proteomes" id="UP000652761">
    <property type="component" value="Unassembled WGS sequence"/>
</dbReference>
<feature type="region of interest" description="Disordered" evidence="1">
    <location>
        <begin position="1"/>
        <end position="24"/>
    </location>
</feature>
<feature type="compositionally biased region" description="Pro residues" evidence="1">
    <location>
        <begin position="83"/>
        <end position="93"/>
    </location>
</feature>
<proteinExistence type="predicted"/>
<organism evidence="2 3">
    <name type="scientific">Colocasia esculenta</name>
    <name type="common">Wild taro</name>
    <name type="synonym">Arum esculentum</name>
    <dbReference type="NCBI Taxonomy" id="4460"/>
    <lineage>
        <taxon>Eukaryota</taxon>
        <taxon>Viridiplantae</taxon>
        <taxon>Streptophyta</taxon>
        <taxon>Embryophyta</taxon>
        <taxon>Tracheophyta</taxon>
        <taxon>Spermatophyta</taxon>
        <taxon>Magnoliopsida</taxon>
        <taxon>Liliopsida</taxon>
        <taxon>Araceae</taxon>
        <taxon>Aroideae</taxon>
        <taxon>Colocasieae</taxon>
        <taxon>Colocasia</taxon>
    </lineage>
</organism>
<keyword evidence="3" id="KW-1185">Reference proteome</keyword>
<dbReference type="EMBL" id="NMUH01002224">
    <property type="protein sequence ID" value="MQL98685.1"/>
    <property type="molecule type" value="Genomic_DNA"/>
</dbReference>
<evidence type="ECO:0000313" key="3">
    <source>
        <dbReference type="Proteomes" id="UP000652761"/>
    </source>
</evidence>
<feature type="region of interest" description="Disordered" evidence="1">
    <location>
        <begin position="59"/>
        <end position="93"/>
    </location>
</feature>
<sequence>TAPSPYLRHAGTDPLNRARRPPYQQKAEKFPSLVWLRAPWRSTCVVAVHSFARGRASLPSVCTERPGRRSRRMPSAAHEGPSKDPPQNAPVLPPCALALSFGPSDLPRGKGSSSELGIASTLSWPGLLQRRDGGECK</sequence>
<feature type="non-terminal residue" evidence="2">
    <location>
        <position position="1"/>
    </location>
</feature>
<evidence type="ECO:0000313" key="2">
    <source>
        <dbReference type="EMBL" id="MQL98685.1"/>
    </source>
</evidence>
<accession>A0A843VRU5</accession>
<comment type="caution">
    <text evidence="2">The sequence shown here is derived from an EMBL/GenBank/DDBJ whole genome shotgun (WGS) entry which is preliminary data.</text>
</comment>
<gene>
    <name evidence="2" type="ORF">Taro_031399</name>
</gene>
<reference evidence="2" key="1">
    <citation type="submission" date="2017-07" db="EMBL/GenBank/DDBJ databases">
        <title>Taro Niue Genome Assembly and Annotation.</title>
        <authorList>
            <person name="Atibalentja N."/>
            <person name="Keating K."/>
            <person name="Fields C.J."/>
        </authorList>
    </citation>
    <scope>NUCLEOTIDE SEQUENCE</scope>
    <source>
        <strain evidence="2">Niue_2</strain>
        <tissue evidence="2">Leaf</tissue>
    </source>
</reference>
<name>A0A843VRU5_COLES</name>